<gene>
    <name evidence="3" type="ORF">BJ989_001957</name>
</gene>
<evidence type="ECO:0000256" key="1">
    <source>
        <dbReference type="SAM" id="Phobius"/>
    </source>
</evidence>
<name>A0A7Y9RVK6_9ACTN</name>
<evidence type="ECO:0000256" key="2">
    <source>
        <dbReference type="SAM" id="SignalP"/>
    </source>
</evidence>
<dbReference type="NCBIfam" id="NF040672">
    <property type="entry name" value="SCO2322_fam"/>
    <property type="match status" value="1"/>
</dbReference>
<sequence>MTTRTPRTARPLRRVTAAVATAAVAALVAVTGSLAPAQADGEAQIYRYWGYFHVEGGEYVTSEVGLADFVPEDGAVEALRYAAPADFTAPNLPRADLETVTFDAVCAEETAAEGEKRVAVVLDYGVEADSEGAVVPEPSAACAVVPESANALQAVSAVAETRTDDGGLLCAVGGYPASGCGGVVDTATPADGEETVDFAIAGLDQGDALPTEEFPGDQSLESADEAPSDAWLYLLLPAVVLTLVIGGIVLARRRTADRRG</sequence>
<protein>
    <recommendedName>
        <fullName evidence="5">MYXO-CTERM domain-containing protein</fullName>
    </recommendedName>
</protein>
<dbReference type="InterPro" id="IPR047703">
    <property type="entry name" value="SCO2322-like"/>
</dbReference>
<dbReference type="RefSeq" id="WP_179518059.1">
    <property type="nucleotide sequence ID" value="NZ_JACCAC010000001.1"/>
</dbReference>
<dbReference type="AlphaFoldDB" id="A0A7Y9RVK6"/>
<comment type="caution">
    <text evidence="3">The sequence shown here is derived from an EMBL/GenBank/DDBJ whole genome shotgun (WGS) entry which is preliminary data.</text>
</comment>
<dbReference type="EMBL" id="JACCAC010000001">
    <property type="protein sequence ID" value="NYG55653.1"/>
    <property type="molecule type" value="Genomic_DNA"/>
</dbReference>
<dbReference type="Proteomes" id="UP000544110">
    <property type="component" value="Unassembled WGS sequence"/>
</dbReference>
<organism evidence="3 4">
    <name type="scientific">Nocardioides perillae</name>
    <dbReference type="NCBI Taxonomy" id="1119534"/>
    <lineage>
        <taxon>Bacteria</taxon>
        <taxon>Bacillati</taxon>
        <taxon>Actinomycetota</taxon>
        <taxon>Actinomycetes</taxon>
        <taxon>Propionibacteriales</taxon>
        <taxon>Nocardioidaceae</taxon>
        <taxon>Nocardioides</taxon>
    </lineage>
</organism>
<keyword evidence="1" id="KW-1133">Transmembrane helix</keyword>
<accession>A0A7Y9RVK6</accession>
<keyword evidence="1" id="KW-0812">Transmembrane</keyword>
<keyword evidence="2" id="KW-0732">Signal</keyword>
<evidence type="ECO:0000313" key="3">
    <source>
        <dbReference type="EMBL" id="NYG55653.1"/>
    </source>
</evidence>
<keyword evidence="1" id="KW-0472">Membrane</keyword>
<feature type="signal peptide" evidence="2">
    <location>
        <begin position="1"/>
        <end position="39"/>
    </location>
</feature>
<evidence type="ECO:0008006" key="5">
    <source>
        <dbReference type="Google" id="ProtNLM"/>
    </source>
</evidence>
<evidence type="ECO:0000313" key="4">
    <source>
        <dbReference type="Proteomes" id="UP000544110"/>
    </source>
</evidence>
<proteinExistence type="predicted"/>
<reference evidence="3 4" key="1">
    <citation type="submission" date="2020-07" db="EMBL/GenBank/DDBJ databases">
        <title>Sequencing the genomes of 1000 actinobacteria strains.</title>
        <authorList>
            <person name="Klenk H.-P."/>
        </authorList>
    </citation>
    <scope>NUCLEOTIDE SEQUENCE [LARGE SCALE GENOMIC DNA]</scope>
    <source>
        <strain evidence="3 4">DSM 24552</strain>
    </source>
</reference>
<feature type="transmembrane region" description="Helical" evidence="1">
    <location>
        <begin position="230"/>
        <end position="251"/>
    </location>
</feature>
<keyword evidence="4" id="KW-1185">Reference proteome</keyword>
<feature type="chain" id="PRO_5031168394" description="MYXO-CTERM domain-containing protein" evidence="2">
    <location>
        <begin position="40"/>
        <end position="260"/>
    </location>
</feature>